<evidence type="ECO:0000256" key="2">
    <source>
        <dbReference type="ARBA" id="ARBA00022729"/>
    </source>
</evidence>
<keyword evidence="14" id="KW-1185">Reference proteome</keyword>
<dbReference type="GO" id="GO:0030245">
    <property type="term" value="P:cellulose catabolic process"/>
    <property type="evidence" value="ECO:0007669"/>
    <property type="project" value="UniProtKB-KW"/>
</dbReference>
<evidence type="ECO:0000256" key="8">
    <source>
        <dbReference type="RuleBase" id="RU361153"/>
    </source>
</evidence>
<evidence type="ECO:0000313" key="13">
    <source>
        <dbReference type="EMBL" id="MBB3111464.1"/>
    </source>
</evidence>
<dbReference type="Pfam" id="PF18448">
    <property type="entry name" value="CBM46"/>
    <property type="match status" value="1"/>
</dbReference>
<dbReference type="RefSeq" id="WP_183601329.1">
    <property type="nucleotide sequence ID" value="NZ_JACHXK010000007.1"/>
</dbReference>
<feature type="signal peptide" evidence="9">
    <location>
        <begin position="1"/>
        <end position="29"/>
    </location>
</feature>
<evidence type="ECO:0000256" key="3">
    <source>
        <dbReference type="ARBA" id="ARBA00022801"/>
    </source>
</evidence>
<dbReference type="EMBL" id="JACHXK010000007">
    <property type="protein sequence ID" value="MBB3111464.1"/>
    <property type="molecule type" value="Genomic_DNA"/>
</dbReference>
<dbReference type="InterPro" id="IPR017853">
    <property type="entry name" value="GH"/>
</dbReference>
<dbReference type="InterPro" id="IPR040946">
    <property type="entry name" value="CBM46"/>
</dbReference>
<keyword evidence="4" id="KW-0136">Cellulose degradation</keyword>
<dbReference type="InterPro" id="IPR014756">
    <property type="entry name" value="Ig_E-set"/>
</dbReference>
<evidence type="ECO:0000259" key="12">
    <source>
        <dbReference type="Pfam" id="PF18448"/>
    </source>
</evidence>
<keyword evidence="7" id="KW-0624">Polysaccharide degradation</keyword>
<comment type="similarity">
    <text evidence="1 8">Belongs to the glycosyl hydrolase 5 (cellulase A) family.</text>
</comment>
<keyword evidence="5" id="KW-0119">Carbohydrate metabolism</keyword>
<dbReference type="GO" id="GO:0005576">
    <property type="term" value="C:extracellular region"/>
    <property type="evidence" value="ECO:0007669"/>
    <property type="project" value="TreeGrafter"/>
</dbReference>
<dbReference type="GO" id="GO:0008422">
    <property type="term" value="F:beta-glucosidase activity"/>
    <property type="evidence" value="ECO:0007669"/>
    <property type="project" value="TreeGrafter"/>
</dbReference>
<dbReference type="InterPro" id="IPR016282">
    <property type="entry name" value="Glyco_hydro_5_endoGlcnase_B"/>
</dbReference>
<dbReference type="PANTHER" id="PTHR31297:SF41">
    <property type="entry name" value="ENDOGLUCANASE, PUTATIVE (AFU_ORTHOLOGUE AFUA_5G01830)-RELATED"/>
    <property type="match status" value="1"/>
</dbReference>
<evidence type="ECO:0000256" key="9">
    <source>
        <dbReference type="SAM" id="SignalP"/>
    </source>
</evidence>
<evidence type="ECO:0000256" key="1">
    <source>
        <dbReference type="ARBA" id="ARBA00005641"/>
    </source>
</evidence>
<dbReference type="SUPFAM" id="SSF81296">
    <property type="entry name" value="E set domains"/>
    <property type="match status" value="1"/>
</dbReference>
<dbReference type="InterPro" id="IPR050386">
    <property type="entry name" value="Glycosyl_hydrolase_5"/>
</dbReference>
<feature type="domain" description="Glycoside hydrolase family 5" evidence="10">
    <location>
        <begin position="66"/>
        <end position="347"/>
    </location>
</feature>
<dbReference type="InterPro" id="IPR005102">
    <property type="entry name" value="Carbo-bd_X2"/>
</dbReference>
<accession>A0A7W5FNX6</accession>
<feature type="domain" description="Endoglucanase B carbohydrate binding" evidence="12">
    <location>
        <begin position="466"/>
        <end position="567"/>
    </location>
</feature>
<dbReference type="PANTHER" id="PTHR31297">
    <property type="entry name" value="GLUCAN ENDO-1,6-BETA-GLUCOSIDASE B"/>
    <property type="match status" value="1"/>
</dbReference>
<name>A0A7W5FNX6_9BACL</name>
<keyword evidence="6 8" id="KW-0326">Glycosidase</keyword>
<comment type="caution">
    <text evidence="13">The sequence shown here is derived from an EMBL/GenBank/DDBJ whole genome shotgun (WGS) entry which is preliminary data.</text>
</comment>
<protein>
    <submittedName>
        <fullName evidence="13">Aryl-phospho-beta-D-glucosidase BglC (GH1 family)</fullName>
    </submittedName>
</protein>
<feature type="domain" description="Carbohydrate binding X2" evidence="11">
    <location>
        <begin position="376"/>
        <end position="461"/>
    </location>
</feature>
<dbReference type="InterPro" id="IPR001547">
    <property type="entry name" value="Glyco_hydro_5"/>
</dbReference>
<dbReference type="SUPFAM" id="SSF51445">
    <property type="entry name" value="(Trans)glycosidases"/>
    <property type="match status" value="1"/>
</dbReference>
<evidence type="ECO:0000259" key="11">
    <source>
        <dbReference type="Pfam" id="PF03442"/>
    </source>
</evidence>
<evidence type="ECO:0000256" key="4">
    <source>
        <dbReference type="ARBA" id="ARBA00023001"/>
    </source>
</evidence>
<dbReference type="PIRSF" id="PIRSF001043">
    <property type="entry name" value="Endoglucanase_B"/>
    <property type="match status" value="1"/>
</dbReference>
<feature type="chain" id="PRO_5038494655" evidence="9">
    <location>
        <begin position="30"/>
        <end position="570"/>
    </location>
</feature>
<dbReference type="Proteomes" id="UP000570361">
    <property type="component" value="Unassembled WGS sequence"/>
</dbReference>
<dbReference type="Pfam" id="PF03442">
    <property type="entry name" value="CBM_X2"/>
    <property type="match status" value="1"/>
</dbReference>
<evidence type="ECO:0000256" key="7">
    <source>
        <dbReference type="ARBA" id="ARBA00023326"/>
    </source>
</evidence>
<dbReference type="GO" id="GO:0009986">
    <property type="term" value="C:cell surface"/>
    <property type="evidence" value="ECO:0007669"/>
    <property type="project" value="TreeGrafter"/>
</dbReference>
<evidence type="ECO:0000256" key="6">
    <source>
        <dbReference type="ARBA" id="ARBA00023295"/>
    </source>
</evidence>
<reference evidence="13 14" key="1">
    <citation type="submission" date="2020-08" db="EMBL/GenBank/DDBJ databases">
        <title>Genomic Encyclopedia of Type Strains, Phase III (KMG-III): the genomes of soil and plant-associated and newly described type strains.</title>
        <authorList>
            <person name="Whitman W."/>
        </authorList>
    </citation>
    <scope>NUCLEOTIDE SEQUENCE [LARGE SCALE GENOMIC DNA]</scope>
    <source>
        <strain evidence="13 14">CECT 5862</strain>
    </source>
</reference>
<dbReference type="InterPro" id="IPR013783">
    <property type="entry name" value="Ig-like_fold"/>
</dbReference>
<dbReference type="Gene3D" id="3.20.20.80">
    <property type="entry name" value="Glycosidases"/>
    <property type="match status" value="1"/>
</dbReference>
<dbReference type="Pfam" id="PF00150">
    <property type="entry name" value="Cellulase"/>
    <property type="match status" value="1"/>
</dbReference>
<dbReference type="AlphaFoldDB" id="A0A7W5FNX6"/>
<evidence type="ECO:0000256" key="5">
    <source>
        <dbReference type="ARBA" id="ARBA00023277"/>
    </source>
</evidence>
<proteinExistence type="inferred from homology"/>
<keyword evidence="2 9" id="KW-0732">Signal</keyword>
<organism evidence="13 14">
    <name type="scientific">Paenibacillus phyllosphaerae</name>
    <dbReference type="NCBI Taxonomy" id="274593"/>
    <lineage>
        <taxon>Bacteria</taxon>
        <taxon>Bacillati</taxon>
        <taxon>Bacillota</taxon>
        <taxon>Bacilli</taxon>
        <taxon>Bacillales</taxon>
        <taxon>Paenibacillaceae</taxon>
        <taxon>Paenibacillus</taxon>
    </lineage>
</organism>
<evidence type="ECO:0000259" key="10">
    <source>
        <dbReference type="Pfam" id="PF00150"/>
    </source>
</evidence>
<keyword evidence="3 8" id="KW-0378">Hydrolase</keyword>
<sequence>MTLIRKPHSMLILTVLLVLSLLSPAAAFASGSQEQKGSASSIESYVAAMQPGWNLGNTFDATGADETSWGNPRVTKQQIKAIAKQGFNSIRIPVTWQQHMGSGPDYAIDPAFMDRVEEVVDWALDEGLYVMINLHHDSWLWVTNMGSEHDEVLARYNAAWTQIAERFKNHSIKLSFESINEPRFSSGWGEDSADFFNHLAELNTSFHHIVRTSGGKNDVRPLVLPTLETNANQDRLDQLYGTMEALNDPNLIATVHYYGFWPFSVNIAGFTRFEEQTQKDLTDTFDRVYDTFVAKGIPVILGEFGLLGFDKHTGTIEQGEKLKYFEFLLHYLNEKNITHMLWDNGQHFDRLNLTWKDPQLYNLMKASWKERSATAESDLIYLKQGAVIQDATVKLQLNGAKLKSIRAGKDKLKQGKDYVIAGDTLTFKASLLKQLTANGKLGENAVLTAQFSQGADWTFDVITYTTPTVQDAQGTTASFAIPTSFNGDRLATMEAVYADGSSAGPQNWTSYKEFGYAFNPDYEGGLIALPQNFFNEVNDGVVHLKLHFWSGEVITYTITKSGTSVTGSAS</sequence>
<dbReference type="Gene3D" id="2.60.40.10">
    <property type="entry name" value="Immunoglobulins"/>
    <property type="match status" value="1"/>
</dbReference>
<gene>
    <name evidence="13" type="ORF">FHS18_003532</name>
</gene>
<evidence type="ECO:0000313" key="14">
    <source>
        <dbReference type="Proteomes" id="UP000570361"/>
    </source>
</evidence>